<dbReference type="Proteomes" id="UP000316560">
    <property type="component" value="Unassembled WGS sequence"/>
</dbReference>
<evidence type="ECO:0000313" key="1">
    <source>
        <dbReference type="EMBL" id="TQO20134.1"/>
    </source>
</evidence>
<accession>A0A8H2K7J3</accession>
<proteinExistence type="predicted"/>
<reference evidence="1 2" key="1">
    <citation type="submission" date="2019-06" db="EMBL/GenBank/DDBJ databases">
        <title>Sequencing the genomes of 1000 actinobacteria strains.</title>
        <authorList>
            <person name="Klenk H.-P."/>
        </authorList>
    </citation>
    <scope>NUCLEOTIDE SEQUENCE [LARGE SCALE GENOMIC DNA]</scope>
    <source>
        <strain evidence="1 2">DSM 21947</strain>
    </source>
</reference>
<organism evidence="1 2">
    <name type="scientific">Rhodoglobus vestalii</name>
    <dbReference type="NCBI Taxonomy" id="193384"/>
    <lineage>
        <taxon>Bacteria</taxon>
        <taxon>Bacillati</taxon>
        <taxon>Actinomycetota</taxon>
        <taxon>Actinomycetes</taxon>
        <taxon>Micrococcales</taxon>
        <taxon>Microbacteriaceae</taxon>
        <taxon>Rhodoglobus</taxon>
    </lineage>
</organism>
<comment type="caution">
    <text evidence="1">The sequence shown here is derived from an EMBL/GenBank/DDBJ whole genome shotgun (WGS) entry which is preliminary data.</text>
</comment>
<dbReference type="RefSeq" id="WP_141990519.1">
    <property type="nucleotide sequence ID" value="NZ_VFRA01000001.1"/>
</dbReference>
<evidence type="ECO:0000313" key="2">
    <source>
        <dbReference type="Proteomes" id="UP000316560"/>
    </source>
</evidence>
<dbReference type="EMBL" id="VFRA01000001">
    <property type="protein sequence ID" value="TQO20134.1"/>
    <property type="molecule type" value="Genomic_DNA"/>
</dbReference>
<gene>
    <name evidence="1" type="ORF">FB472_1747</name>
</gene>
<dbReference type="OrthoDB" id="3786257at2"/>
<name>A0A8H2K7J3_9MICO</name>
<keyword evidence="2" id="KW-1185">Reference proteome</keyword>
<protein>
    <submittedName>
        <fullName evidence="1">Uncharacterized protein</fullName>
    </submittedName>
</protein>
<dbReference type="AlphaFoldDB" id="A0A8H2K7J3"/>
<sequence length="183" mass="19359">MTNTGTASVDLGAIPANATGVIVDLTYISDTGQVAMRTIPTADYPGGSMSGVICSTGHTSRTDNVMVPGDGTTLITIAAAPGTKWTATAQYATSTATEWGINARGQSYGVPNVNGFPDLTSMRASNGERGYVITREHDFWDEGFINIYEADGMTVATPTTIPDEKTRWVDVTWALELLLDDTA</sequence>